<sequence length="200" mass="23271">MNSLINKKMNILCMGCSTTLVEQANFFECKIALQTQFAYNPLKELLHICVTHILQDYIVKRHVFILICIKKKFHNLNLIDVDIWITDNGTQVMTILLIIYLSSRLQYTNGIIWNKWNNFANSYFKKCGNIILHYLIIDVGKILQYRRTLSGQIIKCNQCIDFRFYNIIDVQNTAEPAQIKSVGLECTSLNIINHFCTILN</sequence>
<dbReference type="Proteomes" id="UP001607303">
    <property type="component" value="Unassembled WGS sequence"/>
</dbReference>
<name>A0ABD2CST2_VESMC</name>
<comment type="caution">
    <text evidence="1">The sequence shown here is derived from an EMBL/GenBank/DDBJ whole genome shotgun (WGS) entry which is preliminary data.</text>
</comment>
<evidence type="ECO:0000313" key="1">
    <source>
        <dbReference type="EMBL" id="KAL2748183.1"/>
    </source>
</evidence>
<protein>
    <submittedName>
        <fullName evidence="1">Uncharacterized protein</fullName>
    </submittedName>
</protein>
<gene>
    <name evidence="1" type="ORF">V1477_003468</name>
</gene>
<accession>A0ABD2CST2</accession>
<dbReference type="AlphaFoldDB" id="A0ABD2CST2"/>
<proteinExistence type="predicted"/>
<dbReference type="EMBL" id="JAYRBN010000032">
    <property type="protein sequence ID" value="KAL2748183.1"/>
    <property type="molecule type" value="Genomic_DNA"/>
</dbReference>
<evidence type="ECO:0000313" key="2">
    <source>
        <dbReference type="Proteomes" id="UP001607303"/>
    </source>
</evidence>
<reference evidence="1 2" key="1">
    <citation type="journal article" date="2024" name="Ann. Entomol. Soc. Am.">
        <title>Genomic analyses of the southern and eastern yellowjacket wasps (Hymenoptera: Vespidae) reveal evolutionary signatures of social life.</title>
        <authorList>
            <person name="Catto M.A."/>
            <person name="Caine P.B."/>
            <person name="Orr S.E."/>
            <person name="Hunt B.G."/>
            <person name="Goodisman M.A.D."/>
        </authorList>
    </citation>
    <scope>NUCLEOTIDE SEQUENCE [LARGE SCALE GENOMIC DNA]</scope>
    <source>
        <strain evidence="1">232</strain>
        <tissue evidence="1">Head and thorax</tissue>
    </source>
</reference>
<organism evidence="1 2">
    <name type="scientific">Vespula maculifrons</name>
    <name type="common">Eastern yellow jacket</name>
    <name type="synonym">Wasp</name>
    <dbReference type="NCBI Taxonomy" id="7453"/>
    <lineage>
        <taxon>Eukaryota</taxon>
        <taxon>Metazoa</taxon>
        <taxon>Ecdysozoa</taxon>
        <taxon>Arthropoda</taxon>
        <taxon>Hexapoda</taxon>
        <taxon>Insecta</taxon>
        <taxon>Pterygota</taxon>
        <taxon>Neoptera</taxon>
        <taxon>Endopterygota</taxon>
        <taxon>Hymenoptera</taxon>
        <taxon>Apocrita</taxon>
        <taxon>Aculeata</taxon>
        <taxon>Vespoidea</taxon>
        <taxon>Vespidae</taxon>
        <taxon>Vespinae</taxon>
        <taxon>Vespula</taxon>
    </lineage>
</organism>
<keyword evidence="2" id="KW-1185">Reference proteome</keyword>